<comment type="subcellular location">
    <subcellularLocation>
        <location evidence="9">Cell inner membrane</location>
    </subcellularLocation>
    <subcellularLocation>
        <location evidence="2">Membrane</location>
        <topology evidence="2">Multi-pass membrane protein</topology>
    </subcellularLocation>
</comment>
<comment type="similarity">
    <text evidence="3 9">Belongs to the CcmC/CycZ/HelC family.</text>
</comment>
<dbReference type="PANTHER" id="PTHR30071">
    <property type="entry name" value="HEME EXPORTER PROTEIN C"/>
    <property type="match status" value="1"/>
</dbReference>
<keyword evidence="7 9" id="KW-1133">Transmembrane helix</keyword>
<accession>A0A328BNU5</accession>
<evidence type="ECO:0000256" key="8">
    <source>
        <dbReference type="ARBA" id="ARBA00023136"/>
    </source>
</evidence>
<dbReference type="InterPro" id="IPR003557">
    <property type="entry name" value="Cyt_c_biogenesis_CcmC"/>
</dbReference>
<dbReference type="AlphaFoldDB" id="A0A328BNU5"/>
<comment type="caution">
    <text evidence="11">The sequence shown here is derived from an EMBL/GenBank/DDBJ whole genome shotgun (WGS) entry which is preliminary data.</text>
</comment>
<feature type="domain" description="Cytochrome c assembly protein" evidence="10">
    <location>
        <begin position="10"/>
        <end position="183"/>
    </location>
</feature>
<dbReference type="PRINTS" id="PR01386">
    <property type="entry name" value="CCMCBIOGNSIS"/>
</dbReference>
<feature type="transmembrane region" description="Helical" evidence="9">
    <location>
        <begin position="61"/>
        <end position="83"/>
    </location>
</feature>
<dbReference type="GO" id="GO:0015232">
    <property type="term" value="F:heme transmembrane transporter activity"/>
    <property type="evidence" value="ECO:0007669"/>
    <property type="project" value="InterPro"/>
</dbReference>
<name>A0A328BNU5_9CAUL</name>
<evidence type="ECO:0000259" key="10">
    <source>
        <dbReference type="Pfam" id="PF01578"/>
    </source>
</evidence>
<dbReference type="GO" id="GO:0017004">
    <property type="term" value="P:cytochrome complex assembly"/>
    <property type="evidence" value="ECO:0007669"/>
    <property type="project" value="UniProtKB-KW"/>
</dbReference>
<dbReference type="NCBIfam" id="TIGR01191">
    <property type="entry name" value="ccmC"/>
    <property type="match status" value="1"/>
</dbReference>
<feature type="transmembrane region" description="Helical" evidence="9">
    <location>
        <begin position="126"/>
        <end position="144"/>
    </location>
</feature>
<dbReference type="Pfam" id="PF01578">
    <property type="entry name" value="Cytochrom_C_asm"/>
    <property type="match status" value="1"/>
</dbReference>
<keyword evidence="9" id="KW-0997">Cell inner membrane</keyword>
<keyword evidence="6 9" id="KW-0201">Cytochrome c-type biogenesis</keyword>
<proteinExistence type="inferred from homology"/>
<feature type="transmembrane region" description="Helical" evidence="9">
    <location>
        <begin position="95"/>
        <end position="114"/>
    </location>
</feature>
<keyword evidence="12" id="KW-1185">Reference proteome</keyword>
<dbReference type="GO" id="GO:0020037">
    <property type="term" value="F:heme binding"/>
    <property type="evidence" value="ECO:0007669"/>
    <property type="project" value="InterPro"/>
</dbReference>
<keyword evidence="9" id="KW-1003">Cell membrane</keyword>
<dbReference type="GO" id="GO:0005886">
    <property type="term" value="C:plasma membrane"/>
    <property type="evidence" value="ECO:0007669"/>
    <property type="project" value="UniProtKB-SubCell"/>
</dbReference>
<evidence type="ECO:0000256" key="1">
    <source>
        <dbReference type="ARBA" id="ARBA00002442"/>
    </source>
</evidence>
<comment type="function">
    <text evidence="1 9">Required for the export of heme to the periplasm for the biogenesis of c-type cytochromes.</text>
</comment>
<dbReference type="EMBL" id="QFYS01000002">
    <property type="protein sequence ID" value="RAK67676.1"/>
    <property type="molecule type" value="Genomic_DNA"/>
</dbReference>
<keyword evidence="5 9" id="KW-0812">Transmembrane</keyword>
<dbReference type="OrthoDB" id="9778550at2"/>
<feature type="transmembrane region" description="Helical" evidence="9">
    <location>
        <begin position="156"/>
        <end position="176"/>
    </location>
</feature>
<dbReference type="Proteomes" id="UP000249524">
    <property type="component" value="Unassembled WGS sequence"/>
</dbReference>
<dbReference type="InterPro" id="IPR002541">
    <property type="entry name" value="Cyt_c_assembly"/>
</dbReference>
<protein>
    <recommendedName>
        <fullName evidence="4 9">Heme exporter protein C</fullName>
    </recommendedName>
    <alternativeName>
        <fullName evidence="9">Cytochrome c-type biogenesis protein</fullName>
    </alternativeName>
</protein>
<evidence type="ECO:0000256" key="7">
    <source>
        <dbReference type="ARBA" id="ARBA00022989"/>
    </source>
</evidence>
<dbReference type="RefSeq" id="WP_111275286.1">
    <property type="nucleotide sequence ID" value="NZ_QFYS01000002.1"/>
</dbReference>
<evidence type="ECO:0000256" key="5">
    <source>
        <dbReference type="ARBA" id="ARBA00022692"/>
    </source>
</evidence>
<evidence type="ECO:0000313" key="12">
    <source>
        <dbReference type="Proteomes" id="UP000249524"/>
    </source>
</evidence>
<evidence type="ECO:0000256" key="4">
    <source>
        <dbReference type="ARBA" id="ARBA00016463"/>
    </source>
</evidence>
<dbReference type="InterPro" id="IPR045062">
    <property type="entry name" value="Cyt_c_biogenesis_CcsA/CcmC"/>
</dbReference>
<reference evidence="11 12" key="1">
    <citation type="submission" date="2018-05" db="EMBL/GenBank/DDBJ databases">
        <authorList>
            <person name="Lanie J.A."/>
            <person name="Ng W.-L."/>
            <person name="Kazmierczak K.M."/>
            <person name="Andrzejewski T.M."/>
            <person name="Davidsen T.M."/>
            <person name="Wayne K.J."/>
            <person name="Tettelin H."/>
            <person name="Glass J.I."/>
            <person name="Rusch D."/>
            <person name="Podicherti R."/>
            <person name="Tsui H.-C.T."/>
            <person name="Winkler M.E."/>
        </authorList>
    </citation>
    <scope>NUCLEOTIDE SEQUENCE [LARGE SCALE GENOMIC DNA]</scope>
    <source>
        <strain evidence="11 12">BUT-10</strain>
    </source>
</reference>
<keyword evidence="8 9" id="KW-0472">Membrane</keyword>
<dbReference type="PANTHER" id="PTHR30071:SF1">
    <property type="entry name" value="CYTOCHROME B_B6 PROTEIN-RELATED"/>
    <property type="match status" value="1"/>
</dbReference>
<evidence type="ECO:0000313" key="11">
    <source>
        <dbReference type="EMBL" id="RAK67676.1"/>
    </source>
</evidence>
<evidence type="ECO:0000256" key="2">
    <source>
        <dbReference type="ARBA" id="ARBA00004141"/>
    </source>
</evidence>
<feature type="transmembrane region" description="Helical" evidence="9">
    <location>
        <begin position="196"/>
        <end position="221"/>
    </location>
</feature>
<keyword evidence="9" id="KW-0813">Transport</keyword>
<sequence length="242" mass="26610">MSWAPAFLSNPERFMAFSRWAAPMFGVIAVVLAVIGLWLGFTAPDDYQQGQTVRIMYIHVPAAWLSMFVYVCLAVASFLSLIFRHVLADCAAQAAAPLGAAFTFLALVTGALWGRPMWGAYWVWDARLTSVLVLFLLYLAYIALRASLDDEAKAARAAAILALVGAINLPIVKFSVDWWNTLHQGASVFRGDGPTLAPVFLWPLLIMGLAYMSAFGSLWLVRIRGEVWRRRAEAAAVRAARG</sequence>
<evidence type="ECO:0000256" key="9">
    <source>
        <dbReference type="RuleBase" id="RU364092"/>
    </source>
</evidence>
<evidence type="ECO:0000256" key="3">
    <source>
        <dbReference type="ARBA" id="ARBA00005840"/>
    </source>
</evidence>
<gene>
    <name evidence="9" type="primary">ccmC</name>
    <name evidence="11" type="ORF">DJ019_07175</name>
</gene>
<feature type="transmembrane region" description="Helical" evidence="9">
    <location>
        <begin position="20"/>
        <end position="41"/>
    </location>
</feature>
<evidence type="ECO:0000256" key="6">
    <source>
        <dbReference type="ARBA" id="ARBA00022748"/>
    </source>
</evidence>
<organism evidence="11 12">
    <name type="scientific">Phenylobacterium kunshanense</name>
    <dbReference type="NCBI Taxonomy" id="1445034"/>
    <lineage>
        <taxon>Bacteria</taxon>
        <taxon>Pseudomonadati</taxon>
        <taxon>Pseudomonadota</taxon>
        <taxon>Alphaproteobacteria</taxon>
        <taxon>Caulobacterales</taxon>
        <taxon>Caulobacteraceae</taxon>
        <taxon>Phenylobacterium</taxon>
    </lineage>
</organism>